<keyword evidence="3" id="KW-0479">Metal-binding</keyword>
<comment type="similarity">
    <text evidence="5">Belongs to the bacterial solute-binding protein 9 family.</text>
</comment>
<dbReference type="CDD" id="cd01137">
    <property type="entry name" value="PsaA"/>
    <property type="match status" value="1"/>
</dbReference>
<dbReference type="GO" id="GO:0030313">
    <property type="term" value="C:cell envelope"/>
    <property type="evidence" value="ECO:0007669"/>
    <property type="project" value="UniProtKB-SubCell"/>
</dbReference>
<dbReference type="GO" id="GO:0007155">
    <property type="term" value="P:cell adhesion"/>
    <property type="evidence" value="ECO:0007669"/>
    <property type="project" value="InterPro"/>
</dbReference>
<dbReference type="InterPro" id="IPR006129">
    <property type="entry name" value="AdhesinB"/>
</dbReference>
<evidence type="ECO:0000256" key="4">
    <source>
        <dbReference type="ARBA" id="ARBA00022729"/>
    </source>
</evidence>
<name>A0AA96WIJ6_9CYAN</name>
<organism evidence="7">
    <name type="scientific">Leptolyngbya sp. NK1-12</name>
    <dbReference type="NCBI Taxonomy" id="2547451"/>
    <lineage>
        <taxon>Bacteria</taxon>
        <taxon>Bacillati</taxon>
        <taxon>Cyanobacteriota</taxon>
        <taxon>Cyanophyceae</taxon>
        <taxon>Leptolyngbyales</taxon>
        <taxon>Leptolyngbyaceae</taxon>
        <taxon>Leptolyngbya group</taxon>
        <taxon>Leptolyngbya</taxon>
    </lineage>
</organism>
<dbReference type="SUPFAM" id="SSF53807">
    <property type="entry name" value="Helical backbone' metal receptor"/>
    <property type="match status" value="1"/>
</dbReference>
<feature type="region of interest" description="Disordered" evidence="6">
    <location>
        <begin position="45"/>
        <end position="67"/>
    </location>
</feature>
<dbReference type="PANTHER" id="PTHR42953">
    <property type="entry name" value="HIGH-AFFINITY ZINC UPTAKE SYSTEM PROTEIN ZNUA-RELATED"/>
    <property type="match status" value="1"/>
</dbReference>
<sequence>MGTRLNDWCNLLHNHSSRRFGKHASVSLVLMLGLWAGGCTLNATQPQANSGSEAEATAANQPVDEQQDEQPLILTTFTVIADMAQNVAGDKAVVRSIVKPGFEIHGYEPTPSDLATAQQADLILDNGLNLERWADRFYNSLPRVPRVTLSEGVQPVAISEDAYQGKPNPHAWMSPQNALIYVENIRKALTELDPANAETYQANAETYSQQIKAIDQKLRNAIAAVPPEKRYMVSCEGAFSYLARDYGLKEVYLWAVNSEQQATPRQVERVINTVKTNQIPAVFCESTVNNEAQKQVAQATGAKFGGVFYVDSLSPDGTAPTYLKLLEHNVTTLIQGLQGS</sequence>
<dbReference type="GO" id="GO:0046872">
    <property type="term" value="F:metal ion binding"/>
    <property type="evidence" value="ECO:0007669"/>
    <property type="project" value="UniProtKB-KW"/>
</dbReference>
<evidence type="ECO:0000313" key="7">
    <source>
        <dbReference type="EMBL" id="WNZ26617.1"/>
    </source>
</evidence>
<dbReference type="Gene3D" id="3.40.50.1980">
    <property type="entry name" value="Nitrogenase molybdenum iron protein domain"/>
    <property type="match status" value="2"/>
</dbReference>
<evidence type="ECO:0000256" key="6">
    <source>
        <dbReference type="SAM" id="MobiDB-lite"/>
    </source>
</evidence>
<comment type="subcellular location">
    <subcellularLocation>
        <location evidence="1">Cell envelope</location>
    </subcellularLocation>
</comment>
<evidence type="ECO:0000256" key="5">
    <source>
        <dbReference type="RuleBase" id="RU003512"/>
    </source>
</evidence>
<dbReference type="EMBL" id="CP053586">
    <property type="protein sequence ID" value="WNZ26617.1"/>
    <property type="molecule type" value="Genomic_DNA"/>
</dbReference>
<dbReference type="PRINTS" id="PR00690">
    <property type="entry name" value="ADHESNFAMILY"/>
</dbReference>
<dbReference type="InterPro" id="IPR006128">
    <property type="entry name" value="Lipoprotein_PsaA-like"/>
</dbReference>
<keyword evidence="2 5" id="KW-0813">Transport</keyword>
<gene>
    <name evidence="7" type="ORF">HJG54_15345</name>
</gene>
<dbReference type="GO" id="GO:0030001">
    <property type="term" value="P:metal ion transport"/>
    <property type="evidence" value="ECO:0007669"/>
    <property type="project" value="InterPro"/>
</dbReference>
<dbReference type="Pfam" id="PF01297">
    <property type="entry name" value="ZnuA"/>
    <property type="match status" value="1"/>
</dbReference>
<evidence type="ECO:0000256" key="1">
    <source>
        <dbReference type="ARBA" id="ARBA00004196"/>
    </source>
</evidence>
<dbReference type="InterPro" id="IPR006127">
    <property type="entry name" value="ZnuA-like"/>
</dbReference>
<dbReference type="InterPro" id="IPR050492">
    <property type="entry name" value="Bact_metal-bind_prot9"/>
</dbReference>
<proteinExistence type="inferred from homology"/>
<feature type="compositionally biased region" description="Polar residues" evidence="6">
    <location>
        <begin position="45"/>
        <end position="64"/>
    </location>
</feature>
<dbReference type="PRINTS" id="PR00691">
    <property type="entry name" value="ADHESINB"/>
</dbReference>
<accession>A0AA96WIJ6</accession>
<dbReference type="AlphaFoldDB" id="A0AA96WIJ6"/>
<keyword evidence="4" id="KW-0732">Signal</keyword>
<dbReference type="PANTHER" id="PTHR42953:SF1">
    <property type="entry name" value="METAL-BINDING PROTEIN HI_0362-RELATED"/>
    <property type="match status" value="1"/>
</dbReference>
<evidence type="ECO:0000256" key="2">
    <source>
        <dbReference type="ARBA" id="ARBA00022448"/>
    </source>
</evidence>
<reference evidence="7" key="1">
    <citation type="submission" date="2020-05" db="EMBL/GenBank/DDBJ databases">
        <authorList>
            <person name="Zhu T."/>
            <person name="Keshari N."/>
            <person name="Lu X."/>
        </authorList>
    </citation>
    <scope>NUCLEOTIDE SEQUENCE</scope>
    <source>
        <strain evidence="7">NK1-12</strain>
    </source>
</reference>
<evidence type="ECO:0000256" key="3">
    <source>
        <dbReference type="ARBA" id="ARBA00022723"/>
    </source>
</evidence>
<protein>
    <submittedName>
        <fullName evidence="7">Metal ABC transporter substrate-binding protein</fullName>
    </submittedName>
</protein>